<keyword evidence="3" id="KW-1185">Reference proteome</keyword>
<gene>
    <name evidence="2" type="ORF">FCC1311_048182</name>
</gene>
<feature type="compositionally biased region" description="Acidic residues" evidence="1">
    <location>
        <begin position="90"/>
        <end position="99"/>
    </location>
</feature>
<name>A0A2R5GC92_9STRA</name>
<feature type="region of interest" description="Disordered" evidence="1">
    <location>
        <begin position="77"/>
        <end position="99"/>
    </location>
</feature>
<sequence length="99" mass="11075">MKKAEGSDAFDFIKSENAQSISDEIVIAMAMMNYSVTTPPTTDAVSMSSPQFGDLTTEQKAIVRHITNSYTVHLRYPPFKATQQPQAQQPEEEELGEEY</sequence>
<dbReference type="Proteomes" id="UP000241890">
    <property type="component" value="Unassembled WGS sequence"/>
</dbReference>
<evidence type="ECO:0000313" key="2">
    <source>
        <dbReference type="EMBL" id="GBG28597.1"/>
    </source>
</evidence>
<dbReference type="InParanoid" id="A0A2R5GC92"/>
<evidence type="ECO:0000256" key="1">
    <source>
        <dbReference type="SAM" id="MobiDB-lite"/>
    </source>
</evidence>
<reference evidence="2 3" key="1">
    <citation type="submission" date="2017-12" db="EMBL/GenBank/DDBJ databases">
        <title>Sequencing, de novo assembly and annotation of complete genome of a new Thraustochytrid species, strain FCC1311.</title>
        <authorList>
            <person name="Sedici K."/>
            <person name="Godart F."/>
            <person name="Aiese Cigliano R."/>
            <person name="Sanseverino W."/>
            <person name="Barakat M."/>
            <person name="Ortet P."/>
            <person name="Marechal E."/>
            <person name="Cagnac O."/>
            <person name="Amato A."/>
        </authorList>
    </citation>
    <scope>NUCLEOTIDE SEQUENCE [LARGE SCALE GENOMIC DNA]</scope>
</reference>
<comment type="caution">
    <text evidence="2">The sequence shown here is derived from an EMBL/GenBank/DDBJ whole genome shotgun (WGS) entry which is preliminary data.</text>
</comment>
<accession>A0A2R5GC92</accession>
<organism evidence="2 3">
    <name type="scientific">Hondaea fermentalgiana</name>
    <dbReference type="NCBI Taxonomy" id="2315210"/>
    <lineage>
        <taxon>Eukaryota</taxon>
        <taxon>Sar</taxon>
        <taxon>Stramenopiles</taxon>
        <taxon>Bigyra</taxon>
        <taxon>Labyrinthulomycetes</taxon>
        <taxon>Thraustochytrida</taxon>
        <taxon>Thraustochytriidae</taxon>
        <taxon>Hondaea</taxon>
    </lineage>
</organism>
<protein>
    <submittedName>
        <fullName evidence="2">Uncharacterized protein</fullName>
    </submittedName>
</protein>
<dbReference type="AlphaFoldDB" id="A0A2R5GC92"/>
<dbReference type="EMBL" id="BEYU01000045">
    <property type="protein sequence ID" value="GBG28597.1"/>
    <property type="molecule type" value="Genomic_DNA"/>
</dbReference>
<proteinExistence type="predicted"/>
<evidence type="ECO:0000313" key="3">
    <source>
        <dbReference type="Proteomes" id="UP000241890"/>
    </source>
</evidence>